<dbReference type="InterPro" id="IPR042115">
    <property type="entry name" value="PriA_3primeBD_sf"/>
</dbReference>
<proteinExistence type="predicted"/>
<dbReference type="GO" id="GO:0003677">
    <property type="term" value="F:DNA binding"/>
    <property type="evidence" value="ECO:0007669"/>
    <property type="project" value="UniProtKB-KW"/>
</dbReference>
<dbReference type="AlphaFoldDB" id="A0A1F6WZ73"/>
<dbReference type="GO" id="GO:0006270">
    <property type="term" value="P:DNA replication initiation"/>
    <property type="evidence" value="ECO:0007669"/>
    <property type="project" value="TreeGrafter"/>
</dbReference>
<organism evidence="5 6">
    <name type="scientific">Candidatus Nomurabacteria bacterium RIFCSPLOWO2_01_FULL_33_24</name>
    <dbReference type="NCBI Taxonomy" id="1801765"/>
    <lineage>
        <taxon>Bacteria</taxon>
        <taxon>Candidatus Nomuraibacteriota</taxon>
    </lineage>
</organism>
<name>A0A1F6WZ73_9BACT</name>
<protein>
    <recommendedName>
        <fullName evidence="4">Primosomal protein N' 3' DNA-binding domain-containing protein</fullName>
    </recommendedName>
</protein>
<comment type="caution">
    <text evidence="5">The sequence shown here is derived from an EMBL/GenBank/DDBJ whole genome shotgun (WGS) entry which is preliminary data.</text>
</comment>
<dbReference type="InterPro" id="IPR041222">
    <property type="entry name" value="PriA_3primeBD"/>
</dbReference>
<dbReference type="GO" id="GO:0006310">
    <property type="term" value="P:DNA recombination"/>
    <property type="evidence" value="ECO:0007669"/>
    <property type="project" value="TreeGrafter"/>
</dbReference>
<reference evidence="5 6" key="1">
    <citation type="journal article" date="2016" name="Nat. Commun.">
        <title>Thousands of microbial genomes shed light on interconnected biogeochemical processes in an aquifer system.</title>
        <authorList>
            <person name="Anantharaman K."/>
            <person name="Brown C.T."/>
            <person name="Hug L.A."/>
            <person name="Sharon I."/>
            <person name="Castelle C.J."/>
            <person name="Probst A.J."/>
            <person name="Thomas B.C."/>
            <person name="Singh A."/>
            <person name="Wilkins M.J."/>
            <person name="Karaoz U."/>
            <person name="Brodie E.L."/>
            <person name="Williams K.H."/>
            <person name="Hubbard S.S."/>
            <person name="Banfield J.F."/>
        </authorList>
    </citation>
    <scope>NUCLEOTIDE SEQUENCE [LARGE SCALE GENOMIC DNA]</scope>
</reference>
<dbReference type="InterPro" id="IPR027417">
    <property type="entry name" value="P-loop_NTPase"/>
</dbReference>
<dbReference type="GO" id="GO:0043138">
    <property type="term" value="F:3'-5' DNA helicase activity"/>
    <property type="evidence" value="ECO:0007669"/>
    <property type="project" value="TreeGrafter"/>
</dbReference>
<dbReference type="EMBL" id="MFUP01000015">
    <property type="protein sequence ID" value="OGI87170.1"/>
    <property type="molecule type" value="Genomic_DNA"/>
</dbReference>
<feature type="domain" description="Primosomal protein N' 3' DNA-binding" evidence="4">
    <location>
        <begin position="17"/>
        <end position="105"/>
    </location>
</feature>
<gene>
    <name evidence="5" type="ORF">A2995_02025</name>
</gene>
<evidence type="ECO:0000256" key="3">
    <source>
        <dbReference type="ARBA" id="ARBA00023125"/>
    </source>
</evidence>
<keyword evidence="1" id="KW-0547">Nucleotide-binding</keyword>
<dbReference type="Gene3D" id="3.40.50.300">
    <property type="entry name" value="P-loop containing nucleotide triphosphate hydrolases"/>
    <property type="match status" value="1"/>
</dbReference>
<dbReference type="Gene3D" id="3.40.1440.60">
    <property type="entry name" value="PriA, 3(prime) DNA-binding domain"/>
    <property type="match status" value="1"/>
</dbReference>
<keyword evidence="2" id="KW-0067">ATP-binding</keyword>
<dbReference type="Pfam" id="PF17764">
    <property type="entry name" value="PriA_3primeBD"/>
    <property type="match status" value="1"/>
</dbReference>
<evidence type="ECO:0000256" key="2">
    <source>
        <dbReference type="ARBA" id="ARBA00022840"/>
    </source>
</evidence>
<evidence type="ECO:0000313" key="5">
    <source>
        <dbReference type="EMBL" id="OGI87170.1"/>
    </source>
</evidence>
<sequence length="637" mass="73338">MKIINVIPITKNIYKENLTYFSANDIPIGAIVSVPIRKKFVDALVISTNDLIKEKTSVKLSAFNLRKVQAIKGPAFFSPEFLKTCLEISRYFVSSPGIIINSLLPKKILNEYKKIKVGGDLFVLNDDNLTPEKLIFQAPIGDRLDYYKLLIRQSFAKKQSIFLCLPTIQDIEIFTELLQGGIQKYVFSLHGNLTTKQQIEICNNIINEKHPILIIATGLFFFLPRKDIGLYIVEKESSGTYKLLNKSGLDIRVFAELLANKTKTKIIFGDTFLCSETIWRYKKKQLAEVINPSFRILPGINKKIIDIKKDKKFKIISDFTEKIISKNIKENKKIFLFVLRKGLAPVTVCNDCGLTLSCSSCNSPLVLFQSVKNQRLFICNKCKKEENANIKCKNCQGWNLVPLGIGIDGVVSELKEKFPEIAIYQIDKEKIKTRKQGLTTIRDFYKDSKGILVGTEMALSFFQEKIDQAIIISFDSLFGLPSFKINEKIIYLTNTIGTYLKKDLFIQTGNPKNKTLRAIVSGNLINFYNDELMERKKFNYPPFSTLIKLTHFGKKTDIKWIKEEMEEILNDYHPEIYRAFVSKIKNLYKTNIIFRVKREEWSLPTLFPKSSLNEDLFKKLYDLPLYWNIQVDPDNLL</sequence>
<keyword evidence="3" id="KW-0238">DNA-binding</keyword>
<dbReference type="GO" id="GO:0006302">
    <property type="term" value="P:double-strand break repair"/>
    <property type="evidence" value="ECO:0007669"/>
    <property type="project" value="TreeGrafter"/>
</dbReference>
<dbReference type="PANTHER" id="PTHR30580">
    <property type="entry name" value="PRIMOSOMAL PROTEIN N"/>
    <property type="match status" value="1"/>
</dbReference>
<evidence type="ECO:0000259" key="4">
    <source>
        <dbReference type="Pfam" id="PF17764"/>
    </source>
</evidence>
<dbReference type="GO" id="GO:0005524">
    <property type="term" value="F:ATP binding"/>
    <property type="evidence" value="ECO:0007669"/>
    <property type="project" value="UniProtKB-KW"/>
</dbReference>
<dbReference type="PANTHER" id="PTHR30580:SF0">
    <property type="entry name" value="PRIMOSOMAL PROTEIN N"/>
    <property type="match status" value="1"/>
</dbReference>
<accession>A0A1F6WZ73</accession>
<dbReference type="Proteomes" id="UP000185809">
    <property type="component" value="Unassembled WGS sequence"/>
</dbReference>
<evidence type="ECO:0000256" key="1">
    <source>
        <dbReference type="ARBA" id="ARBA00022741"/>
    </source>
</evidence>
<evidence type="ECO:0000313" key="6">
    <source>
        <dbReference type="Proteomes" id="UP000185809"/>
    </source>
</evidence>